<dbReference type="EC" id="2.5.1.43" evidence="2 6"/>
<comment type="function">
    <text evidence="6">Synthesizes nicotianamine, a polyamine which serves as a sensor for the physiological iron status within the plant, and/or might be involved in the transport of iron.</text>
</comment>
<protein>
    <recommendedName>
        <fullName evidence="2 6">Nicotianamine synthase</fullName>
        <ecNumber evidence="2 6">2.5.1.43</ecNumber>
    </recommendedName>
</protein>
<evidence type="ECO:0000256" key="1">
    <source>
        <dbReference type="ARBA" id="ARBA00007009"/>
    </source>
</evidence>
<proteinExistence type="inferred from homology"/>
<dbReference type="PANTHER" id="PTHR32266:SF12">
    <property type="entry name" value="NICOTIANAMINE SYNTHASE 3"/>
    <property type="match status" value="1"/>
</dbReference>
<comment type="catalytic activity">
    <reaction evidence="5 6">
        <text>3 S-adenosyl-L-methionine = nicotianamine + 3 S-methyl-5'-thioadenosine + 3 H(+)</text>
        <dbReference type="Rhea" id="RHEA:16481"/>
        <dbReference type="ChEBI" id="CHEBI:15378"/>
        <dbReference type="ChEBI" id="CHEBI:17509"/>
        <dbReference type="ChEBI" id="CHEBI:58249"/>
        <dbReference type="ChEBI" id="CHEBI:59789"/>
        <dbReference type="EC" id="2.5.1.43"/>
    </reaction>
</comment>
<sequence>MCADAALAARMAFRTSDVAHVTRELAAYDVVFLAALVGMAAEEKARVVEHLGRHMVPDAALVVRSAHDARGFLYPVVDPEKIRRGDFDVLAVHSRALGRTQSFQANPPTFLSLPS</sequence>
<dbReference type="STRING" id="4577.A0A1D6GD45"/>
<evidence type="ECO:0000256" key="6">
    <source>
        <dbReference type="RuleBase" id="RU368095"/>
    </source>
</evidence>
<name>A0A1D6GD45_MAIZE</name>
<dbReference type="GO" id="GO:0030418">
    <property type="term" value="P:nicotianamine biosynthetic process"/>
    <property type="evidence" value="ECO:0007669"/>
    <property type="project" value="UniProtKB-UniRule"/>
</dbReference>
<dbReference type="Pfam" id="PF03059">
    <property type="entry name" value="NAS"/>
    <property type="match status" value="1"/>
</dbReference>
<gene>
    <name evidence="7" type="ORF">ZEAMMB73_Zm00001d012829</name>
</gene>
<keyword evidence="3 6" id="KW-0808">Transferase</keyword>
<organism evidence="7">
    <name type="scientific">Zea mays</name>
    <name type="common">Maize</name>
    <dbReference type="NCBI Taxonomy" id="4577"/>
    <lineage>
        <taxon>Eukaryota</taxon>
        <taxon>Viridiplantae</taxon>
        <taxon>Streptophyta</taxon>
        <taxon>Embryophyta</taxon>
        <taxon>Tracheophyta</taxon>
        <taxon>Spermatophyta</taxon>
        <taxon>Magnoliopsida</taxon>
        <taxon>Liliopsida</taxon>
        <taxon>Poales</taxon>
        <taxon>Poaceae</taxon>
        <taxon>PACMAD clade</taxon>
        <taxon>Panicoideae</taxon>
        <taxon>Andropogonodae</taxon>
        <taxon>Andropogoneae</taxon>
        <taxon>Tripsacinae</taxon>
        <taxon>Zea</taxon>
    </lineage>
</organism>
<dbReference type="PROSITE" id="PS51142">
    <property type="entry name" value="NAS"/>
    <property type="match status" value="1"/>
</dbReference>
<reference evidence="7" key="1">
    <citation type="submission" date="2015-12" db="EMBL/GenBank/DDBJ databases">
        <title>Update maize B73 reference genome by single molecule sequencing technologies.</title>
        <authorList>
            <consortium name="Maize Genome Sequencing Project"/>
            <person name="Ware D."/>
        </authorList>
    </citation>
    <scope>NUCLEOTIDE SEQUENCE</scope>
    <source>
        <tissue evidence="7">Seedling</tissue>
    </source>
</reference>
<dbReference type="AlphaFoldDB" id="A0A1D6GD45"/>
<dbReference type="EMBL" id="CM000781">
    <property type="protein sequence ID" value="AQK61545.1"/>
    <property type="molecule type" value="Genomic_DNA"/>
</dbReference>
<evidence type="ECO:0000256" key="4">
    <source>
        <dbReference type="ARBA" id="ARBA00022691"/>
    </source>
</evidence>
<dbReference type="InterPro" id="IPR029063">
    <property type="entry name" value="SAM-dependent_MTases_sf"/>
</dbReference>
<dbReference type="Gene3D" id="3.40.50.150">
    <property type="entry name" value="Vaccinia Virus protein VP39"/>
    <property type="match status" value="1"/>
</dbReference>
<dbReference type="InterPro" id="IPR004298">
    <property type="entry name" value="Nicotian_synth"/>
</dbReference>
<comment type="similarity">
    <text evidence="1 6">Belongs to the nicotianamine synthase (NAS)-like family.</text>
</comment>
<dbReference type="GO" id="GO:0030410">
    <property type="term" value="F:nicotianamine synthase activity"/>
    <property type="evidence" value="ECO:0007669"/>
    <property type="project" value="UniProtKB-UniRule"/>
</dbReference>
<accession>A0A1D6GD45</accession>
<evidence type="ECO:0000256" key="5">
    <source>
        <dbReference type="ARBA" id="ARBA00049391"/>
    </source>
</evidence>
<evidence type="ECO:0000256" key="2">
    <source>
        <dbReference type="ARBA" id="ARBA00012675"/>
    </source>
</evidence>
<evidence type="ECO:0000256" key="3">
    <source>
        <dbReference type="ARBA" id="ARBA00022679"/>
    </source>
</evidence>
<dbReference type="PANTHER" id="PTHR32266">
    <property type="entry name" value="NICOTIANAMINE SYNTHASE 3"/>
    <property type="match status" value="1"/>
</dbReference>
<dbReference type="InParanoid" id="A0A1D6GD45"/>
<keyword evidence="4 6" id="KW-0949">S-adenosyl-L-methionine</keyword>
<evidence type="ECO:0000313" key="7">
    <source>
        <dbReference type="EMBL" id="AQK61545.1"/>
    </source>
</evidence>